<dbReference type="GO" id="GO:1990281">
    <property type="term" value="C:efflux pump complex"/>
    <property type="evidence" value="ECO:0007669"/>
    <property type="project" value="TreeGrafter"/>
</dbReference>
<keyword evidence="10" id="KW-1185">Reference proteome</keyword>
<keyword evidence="3" id="KW-0813">Transport</keyword>
<gene>
    <name evidence="9" type="ORF">G3A50_19330</name>
</gene>
<keyword evidence="5" id="KW-0812">Transmembrane</keyword>
<evidence type="ECO:0000256" key="8">
    <source>
        <dbReference type="SAM" id="Coils"/>
    </source>
</evidence>
<dbReference type="Gene3D" id="1.20.1600.10">
    <property type="entry name" value="Outer membrane efflux proteins (OEP)"/>
    <property type="match status" value="1"/>
</dbReference>
<dbReference type="AlphaFoldDB" id="A0A6P1YRG3"/>
<dbReference type="RefSeq" id="WP_163076755.1">
    <property type="nucleotide sequence ID" value="NZ_CP048630.1"/>
</dbReference>
<dbReference type="GO" id="GO:0015288">
    <property type="term" value="F:porin activity"/>
    <property type="evidence" value="ECO:0007669"/>
    <property type="project" value="TreeGrafter"/>
</dbReference>
<feature type="coiled-coil region" evidence="8">
    <location>
        <begin position="157"/>
        <end position="215"/>
    </location>
</feature>
<evidence type="ECO:0000256" key="1">
    <source>
        <dbReference type="ARBA" id="ARBA00004442"/>
    </source>
</evidence>
<dbReference type="InterPro" id="IPR003423">
    <property type="entry name" value="OMP_efflux"/>
</dbReference>
<organism evidence="9 10">
    <name type="scientific">Ancylobacter pratisalsi</name>
    <dbReference type="NCBI Taxonomy" id="1745854"/>
    <lineage>
        <taxon>Bacteria</taxon>
        <taxon>Pseudomonadati</taxon>
        <taxon>Pseudomonadota</taxon>
        <taxon>Alphaproteobacteria</taxon>
        <taxon>Hyphomicrobiales</taxon>
        <taxon>Xanthobacteraceae</taxon>
        <taxon>Ancylobacter</taxon>
    </lineage>
</organism>
<dbReference type="PANTHER" id="PTHR30026">
    <property type="entry name" value="OUTER MEMBRANE PROTEIN TOLC"/>
    <property type="match status" value="1"/>
</dbReference>
<keyword evidence="8" id="KW-0175">Coiled coil</keyword>
<dbReference type="GO" id="GO:0015562">
    <property type="term" value="F:efflux transmembrane transporter activity"/>
    <property type="evidence" value="ECO:0007669"/>
    <property type="project" value="InterPro"/>
</dbReference>
<evidence type="ECO:0000256" key="7">
    <source>
        <dbReference type="ARBA" id="ARBA00023237"/>
    </source>
</evidence>
<dbReference type="EMBL" id="CP048630">
    <property type="protein sequence ID" value="QIB35615.1"/>
    <property type="molecule type" value="Genomic_DNA"/>
</dbReference>
<name>A0A6P1YRG3_9HYPH</name>
<comment type="similarity">
    <text evidence="2">Belongs to the outer membrane factor (OMF) (TC 1.B.17) family.</text>
</comment>
<keyword evidence="7" id="KW-0998">Cell outer membrane</keyword>
<keyword evidence="4" id="KW-1134">Transmembrane beta strand</keyword>
<evidence type="ECO:0000256" key="5">
    <source>
        <dbReference type="ARBA" id="ARBA00022692"/>
    </source>
</evidence>
<dbReference type="InterPro" id="IPR010130">
    <property type="entry name" value="T1SS_OMP_TolC"/>
</dbReference>
<evidence type="ECO:0000256" key="2">
    <source>
        <dbReference type="ARBA" id="ARBA00007613"/>
    </source>
</evidence>
<dbReference type="PANTHER" id="PTHR30026:SF22">
    <property type="entry name" value="OUTER MEMBRANE EFFLUX PROTEIN"/>
    <property type="match status" value="1"/>
</dbReference>
<dbReference type="InterPro" id="IPR051906">
    <property type="entry name" value="TolC-like"/>
</dbReference>
<evidence type="ECO:0000313" key="9">
    <source>
        <dbReference type="EMBL" id="QIB35615.1"/>
    </source>
</evidence>
<evidence type="ECO:0000256" key="4">
    <source>
        <dbReference type="ARBA" id="ARBA00022452"/>
    </source>
</evidence>
<dbReference type="NCBIfam" id="TIGR01844">
    <property type="entry name" value="type_I_sec_TolC"/>
    <property type="match status" value="1"/>
</dbReference>
<dbReference type="KEGG" id="apra:G3A50_19330"/>
<dbReference type="GO" id="GO:0009279">
    <property type="term" value="C:cell outer membrane"/>
    <property type="evidence" value="ECO:0007669"/>
    <property type="project" value="UniProtKB-SubCell"/>
</dbReference>
<sequence length="468" mass="49981">MWLSATGGKIVASAAVVFVLSALPARSQTLEQSLVAAYSNNPTLNSQRAATRATDEYVPIALSGYRPQIFGSAYVGMQWAETRVDGRYAALAGTGTVSNNQLSPSGVGVTISQTIYNGLKTANSVRGAESQVKGQRELLRNTEQLVLLDAATAYMNVLQNKALLELQQQNLEALREELRAARDRFSVGEITRTDVAQAEASVANAESELALAQSNLNTSNAVFFQVIGLKPTSLKPGRPIDNLLPKSMDLAVKEGLSHHPAVKAAEFAVDAALANVKVAEAALSPSLTLNGSASSDYNSSSNVERQTSAAVALNLSVPIYQGGGEYASIRQNKELLSQQRIEVDVNRDQVRANVVQYWGALEAAKAAIESAQASVAANEIALRGVREEWRVGQRTTLDVLNAQTALFDARASLVIAQRDRVVASYAVLSASGNLGASRLGLKVARYNPQVHYNQVRDAWFGVRTPGGQ</sequence>
<comment type="subcellular location">
    <subcellularLocation>
        <location evidence="1">Cell outer membrane</location>
    </subcellularLocation>
</comment>
<evidence type="ECO:0000256" key="3">
    <source>
        <dbReference type="ARBA" id="ARBA00022448"/>
    </source>
</evidence>
<dbReference type="Proteomes" id="UP000464751">
    <property type="component" value="Chromosome"/>
</dbReference>
<reference evidence="9 10" key="1">
    <citation type="submission" date="2020-02" db="EMBL/GenBank/DDBJ databases">
        <authorList>
            <person name="Li G."/>
        </authorList>
    </citation>
    <scope>NUCLEOTIDE SEQUENCE [LARGE SCALE GENOMIC DNA]</scope>
    <source>
        <strain evidence="9 10">DSM 102029</strain>
    </source>
</reference>
<evidence type="ECO:0000256" key="6">
    <source>
        <dbReference type="ARBA" id="ARBA00023136"/>
    </source>
</evidence>
<proteinExistence type="inferred from homology"/>
<protein>
    <submittedName>
        <fullName evidence="9">TolC family outer membrane protein</fullName>
    </submittedName>
</protein>
<accession>A0A6P1YRG3</accession>
<dbReference type="Pfam" id="PF02321">
    <property type="entry name" value="OEP"/>
    <property type="match status" value="2"/>
</dbReference>
<keyword evidence="6" id="KW-0472">Membrane</keyword>
<evidence type="ECO:0000313" key="10">
    <source>
        <dbReference type="Proteomes" id="UP000464751"/>
    </source>
</evidence>
<dbReference type="SUPFAM" id="SSF56954">
    <property type="entry name" value="Outer membrane efflux proteins (OEP)"/>
    <property type="match status" value="1"/>
</dbReference>